<evidence type="ECO:0000313" key="5">
    <source>
        <dbReference type="EMBL" id="MDT0443459.1"/>
    </source>
</evidence>
<dbReference type="Proteomes" id="UP001183615">
    <property type="component" value="Unassembled WGS sequence"/>
</dbReference>
<dbReference type="CDD" id="cd19540">
    <property type="entry name" value="LCL_NRPS-like"/>
    <property type="match status" value="1"/>
</dbReference>
<dbReference type="PANTHER" id="PTHR45527:SF1">
    <property type="entry name" value="FATTY ACID SYNTHASE"/>
    <property type="match status" value="1"/>
</dbReference>
<comment type="cofactor">
    <cofactor evidence="1">
        <name>pantetheine 4'-phosphate</name>
        <dbReference type="ChEBI" id="CHEBI:47942"/>
    </cofactor>
</comment>
<dbReference type="SUPFAM" id="SSF52777">
    <property type="entry name" value="CoA-dependent acyltransferases"/>
    <property type="match status" value="2"/>
</dbReference>
<keyword evidence="3" id="KW-0597">Phosphoprotein</keyword>
<dbReference type="Pfam" id="PF00668">
    <property type="entry name" value="Condensation"/>
    <property type="match status" value="1"/>
</dbReference>
<sequence length="1194" mass="130930">MHELFEEQAVRTPQSVAAISRDESVTYAELNERANRLARHIRGRGIGPEDRVVVLLPRSVDLMVALLAVLKTGAAYVPIDPDYPAERIAFMTQNAGPAMILDRLPETDGRSAANLTDADRTASLRPGHACYVVYTSGSTGRPKGVVIEHRSFTAHVRRSAAEYPGIPGTSLVHTSVGFDLTVTALYPQLITGGSVWLGELTAKGVRSAPRPTFLKATPSHLGLLLDTLPDSVSPSMCLMLGGEALDGVSVAAWRAQHPNAAVYNSYGPAEVTVNCCDYALEPEDPTPLSSVPIGQPFPGVTAYLLDERLRPVAPGETGELYVSGWGLARGYLDQPGLTATRFVADPFGEPGARMYRTGDLARRTDQGVLEFAGRADEQLSVRGYRIEPGEIESVLKERPDVRHAAVTLHQTGPDDKRIVCYVVPENGAHLEPQTLRREVGLMLPEYMVPSAFVVLDQMPLSANGKLDRTALPALAPTGTGRGGTPQSMGEQVLCDAFAEVLGASHVGPDDSFVELGGHSLLAIRIINRVSSELGTRLDIRDLFDHQTPAALAGRLHQTSEAARPPLRPMPRPELIPLSFAQERLWFLHRLEGPSPTYNIPYVQRLTGPLDVQALDAALTDVITRHEILRTSYPEVDGQATQFVHPPDAATPVLKVEDVDETALPDRVREITLRPFNLRSEIPLQATLLRITPTDHVLALVIHHISCDGWPLGPIASDLDQAYQARAQRTSPDWAPLPVQYIDYTLWQRHHEVRDHHLDHWVTTLAGLPDELPLPCDRPRSPTSTNRAQRIPLHIPAHTHNQLTQVARATSATTFVFCHAAVTALISKLTGHTDIPIGTPVTGRTDQVLDDLIGFFVNTLVLRTKITGNPSFRELLTQIRDVDLTAFAHKTTPFEHIVERLNPHRTPNRTPLFQIILTAQPMDTPLNLTGLISYSYPQVPRVSKFDLNINFDEQFADDGQPAGITGYLEFDPDLFDLATAESMSRWLTAVLVAAAEDPDLRLSEFDVLTSEERAQILTEWNDTARDNLPSTLPALFEAQVARAPDAAAVQAGDVTLSYAELNARANQLARYLVFHGAGPESIVALHLRRSIDWVVAVWGTLKAGAAYMPIDPEYPEQRIAFILADAEPDFVLTEIPDVEQLSVDNLTDAERRAPLRPEHPCLVVYTSGSTGRPKGITLHGSGMSNLVNWWTHDKL</sequence>
<reference evidence="6" key="1">
    <citation type="submission" date="2023-07" db="EMBL/GenBank/DDBJ databases">
        <title>30 novel species of actinomycetes from the DSMZ collection.</title>
        <authorList>
            <person name="Nouioui I."/>
        </authorList>
    </citation>
    <scope>NUCLEOTIDE SEQUENCE [LARGE SCALE GENOMIC DNA]</scope>
    <source>
        <strain evidence="6">DSM 41886</strain>
    </source>
</reference>
<dbReference type="InterPro" id="IPR020806">
    <property type="entry name" value="PKS_PP-bd"/>
</dbReference>
<dbReference type="SUPFAM" id="SSF47336">
    <property type="entry name" value="ACP-like"/>
    <property type="match status" value="1"/>
</dbReference>
<dbReference type="Gene3D" id="3.40.50.12780">
    <property type="entry name" value="N-terminal domain of ligase-like"/>
    <property type="match status" value="1"/>
</dbReference>
<name>A0ABU2S6I8_9ACTN</name>
<keyword evidence="6" id="KW-1185">Reference proteome</keyword>
<dbReference type="PROSITE" id="PS00455">
    <property type="entry name" value="AMP_BINDING"/>
    <property type="match status" value="2"/>
</dbReference>
<organism evidence="5 6">
    <name type="scientific">Streptomyces johnsoniae</name>
    <dbReference type="NCBI Taxonomy" id="3075532"/>
    <lineage>
        <taxon>Bacteria</taxon>
        <taxon>Bacillati</taxon>
        <taxon>Actinomycetota</taxon>
        <taxon>Actinomycetes</taxon>
        <taxon>Kitasatosporales</taxon>
        <taxon>Streptomycetaceae</taxon>
        <taxon>Streptomyces</taxon>
    </lineage>
</organism>
<dbReference type="Gene3D" id="3.30.559.10">
    <property type="entry name" value="Chloramphenicol acetyltransferase-like domain"/>
    <property type="match status" value="1"/>
</dbReference>
<evidence type="ECO:0000256" key="3">
    <source>
        <dbReference type="ARBA" id="ARBA00022553"/>
    </source>
</evidence>
<dbReference type="Gene3D" id="3.30.300.30">
    <property type="match status" value="1"/>
</dbReference>
<dbReference type="RefSeq" id="WP_311617809.1">
    <property type="nucleotide sequence ID" value="NZ_JAVREV010000006.1"/>
</dbReference>
<dbReference type="InterPro" id="IPR025110">
    <property type="entry name" value="AMP-bd_C"/>
</dbReference>
<evidence type="ECO:0000313" key="6">
    <source>
        <dbReference type="Proteomes" id="UP001183615"/>
    </source>
</evidence>
<dbReference type="Pfam" id="PF00550">
    <property type="entry name" value="PP-binding"/>
    <property type="match status" value="1"/>
</dbReference>
<dbReference type="InterPro" id="IPR009081">
    <property type="entry name" value="PP-bd_ACP"/>
</dbReference>
<evidence type="ECO:0000256" key="2">
    <source>
        <dbReference type="ARBA" id="ARBA00022450"/>
    </source>
</evidence>
<dbReference type="InterPro" id="IPR023213">
    <property type="entry name" value="CAT-like_dom_sf"/>
</dbReference>
<dbReference type="SUPFAM" id="SSF56801">
    <property type="entry name" value="Acetyl-CoA synthetase-like"/>
    <property type="match status" value="2"/>
</dbReference>
<comment type="caution">
    <text evidence="5">The sequence shown here is derived from an EMBL/GenBank/DDBJ whole genome shotgun (WGS) entry which is preliminary data.</text>
</comment>
<dbReference type="InterPro" id="IPR036736">
    <property type="entry name" value="ACP-like_sf"/>
</dbReference>
<dbReference type="Gene3D" id="3.40.50.980">
    <property type="match status" value="2"/>
</dbReference>
<dbReference type="PANTHER" id="PTHR45527">
    <property type="entry name" value="NONRIBOSOMAL PEPTIDE SYNTHETASE"/>
    <property type="match status" value="1"/>
</dbReference>
<dbReference type="SMART" id="SM00823">
    <property type="entry name" value="PKS_PP"/>
    <property type="match status" value="1"/>
</dbReference>
<dbReference type="InterPro" id="IPR010071">
    <property type="entry name" value="AA_adenyl_dom"/>
</dbReference>
<dbReference type="EMBL" id="JAVREV010000006">
    <property type="protein sequence ID" value="MDT0443459.1"/>
    <property type="molecule type" value="Genomic_DNA"/>
</dbReference>
<feature type="domain" description="Carrier" evidence="4">
    <location>
        <begin position="484"/>
        <end position="559"/>
    </location>
</feature>
<evidence type="ECO:0000256" key="1">
    <source>
        <dbReference type="ARBA" id="ARBA00001957"/>
    </source>
</evidence>
<dbReference type="InterPro" id="IPR020845">
    <property type="entry name" value="AMP-binding_CS"/>
</dbReference>
<dbReference type="InterPro" id="IPR006162">
    <property type="entry name" value="Ppantetheine_attach_site"/>
</dbReference>
<dbReference type="Gene3D" id="1.10.1200.10">
    <property type="entry name" value="ACP-like"/>
    <property type="match status" value="1"/>
</dbReference>
<dbReference type="PROSITE" id="PS00012">
    <property type="entry name" value="PHOSPHOPANTETHEINE"/>
    <property type="match status" value="1"/>
</dbReference>
<dbReference type="Gene3D" id="3.30.559.30">
    <property type="entry name" value="Nonribosomal peptide synthetase, condensation domain"/>
    <property type="match status" value="1"/>
</dbReference>
<accession>A0ABU2S6I8</accession>
<dbReference type="NCBIfam" id="TIGR01733">
    <property type="entry name" value="AA-adenyl-dom"/>
    <property type="match status" value="1"/>
</dbReference>
<dbReference type="Pfam" id="PF00501">
    <property type="entry name" value="AMP-binding"/>
    <property type="match status" value="2"/>
</dbReference>
<gene>
    <name evidence="5" type="ORF">RM779_12775</name>
</gene>
<evidence type="ECO:0000259" key="4">
    <source>
        <dbReference type="PROSITE" id="PS50075"/>
    </source>
</evidence>
<dbReference type="InterPro" id="IPR045851">
    <property type="entry name" value="AMP-bd_C_sf"/>
</dbReference>
<dbReference type="Pfam" id="PF13193">
    <property type="entry name" value="AMP-binding_C"/>
    <property type="match status" value="1"/>
</dbReference>
<protein>
    <submittedName>
        <fullName evidence="5">Amino acid adenylation domain-containing protein</fullName>
    </submittedName>
</protein>
<keyword evidence="2" id="KW-0596">Phosphopantetheine</keyword>
<dbReference type="PROSITE" id="PS50075">
    <property type="entry name" value="CARRIER"/>
    <property type="match status" value="1"/>
</dbReference>
<dbReference type="InterPro" id="IPR042099">
    <property type="entry name" value="ANL_N_sf"/>
</dbReference>
<proteinExistence type="predicted"/>
<dbReference type="InterPro" id="IPR001242">
    <property type="entry name" value="Condensation_dom"/>
</dbReference>
<dbReference type="InterPro" id="IPR000873">
    <property type="entry name" value="AMP-dep_synth/lig_dom"/>
</dbReference>
<dbReference type="CDD" id="cd05930">
    <property type="entry name" value="A_NRPS"/>
    <property type="match status" value="1"/>
</dbReference>